<keyword evidence="2" id="KW-0433">Leucine-rich repeat</keyword>
<accession>A0A6G1SI29</accession>
<dbReference type="SMART" id="SM00365">
    <property type="entry name" value="LRR_SD22"/>
    <property type="match status" value="6"/>
</dbReference>
<comment type="similarity">
    <text evidence="1">Belongs to the Toll-like receptor family.</text>
</comment>
<evidence type="ECO:0000256" key="1">
    <source>
        <dbReference type="ARBA" id="ARBA00009634"/>
    </source>
</evidence>
<feature type="compositionally biased region" description="Low complexity" evidence="4">
    <location>
        <begin position="496"/>
        <end position="510"/>
    </location>
</feature>
<feature type="region of interest" description="Disordered" evidence="4">
    <location>
        <begin position="921"/>
        <end position="997"/>
    </location>
</feature>
<dbReference type="Gene3D" id="3.40.50.10140">
    <property type="entry name" value="Toll/interleukin-1 receptor homology (TIR) domain"/>
    <property type="match status" value="1"/>
</dbReference>
<evidence type="ECO:0000256" key="4">
    <source>
        <dbReference type="SAM" id="MobiDB-lite"/>
    </source>
</evidence>
<feature type="region of interest" description="Disordered" evidence="4">
    <location>
        <begin position="1188"/>
        <end position="1222"/>
    </location>
</feature>
<dbReference type="Pfam" id="PF00560">
    <property type="entry name" value="LRR_1"/>
    <property type="match status" value="1"/>
</dbReference>
<evidence type="ECO:0000313" key="8">
    <source>
        <dbReference type="EMBL" id="MDE50019.1"/>
    </source>
</evidence>
<feature type="compositionally biased region" description="Pro residues" evidence="4">
    <location>
        <begin position="928"/>
        <end position="970"/>
    </location>
</feature>
<feature type="compositionally biased region" description="Low complexity" evidence="4">
    <location>
        <begin position="1047"/>
        <end position="1068"/>
    </location>
</feature>
<dbReference type="InterPro" id="IPR035897">
    <property type="entry name" value="Toll_tir_struct_dom_sf"/>
</dbReference>
<keyword evidence="6" id="KW-0732">Signal</keyword>
<feature type="region of interest" description="Disordered" evidence="4">
    <location>
        <begin position="466"/>
        <end position="510"/>
    </location>
</feature>
<proteinExistence type="inferred from homology"/>
<dbReference type="SUPFAM" id="SSF52200">
    <property type="entry name" value="Toll/Interleukin receptor TIR domain"/>
    <property type="match status" value="1"/>
</dbReference>
<dbReference type="PROSITE" id="PS51450">
    <property type="entry name" value="LRR"/>
    <property type="match status" value="4"/>
</dbReference>
<dbReference type="PRINTS" id="PR01537">
    <property type="entry name" value="INTRLKN1R1F"/>
</dbReference>
<dbReference type="EMBL" id="GGYP01005248">
    <property type="protein sequence ID" value="MDE50019.1"/>
    <property type="molecule type" value="Transcribed_RNA"/>
</dbReference>
<feature type="domain" description="TIR" evidence="7">
    <location>
        <begin position="1327"/>
        <end position="1447"/>
    </location>
</feature>
<evidence type="ECO:0000256" key="6">
    <source>
        <dbReference type="SAM" id="SignalP"/>
    </source>
</evidence>
<sequence>MTAITLVTPLLAVVVVVLASLSHITMTTATLASDPSAAGAAIASVANAATAAAAASTNGESGGPLVVPPEAKAEALISKPPANQQNVDSTNTNQNVILIKYANVTTKQQIQGDDTQQQQQQLVTTGNKLNVYHLYNEPLSVSVIESKFSHSIQLFDVSHNQLSTLSKDLFCPLSNEVRQLNISHNLLDNFDCLGLISQDGQLCLKELRVLDMSYNLIKHLPATGVATLQNLEVLNLSHNLIESLDELSLSSLSKLIRLDLSFNRLQQLPMRVFHKSSSMQVLMLQSNQLQNNINQSFLSGLISLEELNLSFNNISHVSESAFLAKPNLTRVDLSHNQLNGLRQEALKVTVLVSSVNHAPRYQQQQPQPTFKPRMYHNGQYAQTQQSSRQQQQAIASQQPMTNVEFYLSSNPFVCDCHLEWMRTFQPAIKRSVLSTPGNRFQHNYHQADSLDGSPTAMSLYQNDQPVSVIQQQQQSSSSATAADPTATSNNISENVQTNQQQSSSISSTLSSTATNQQAASDQYHYGRIADLDLIKCSPLFRRNSQLKQQQQQHRHSNSLASRASGAPSDGSHHNLAVQVHHANNHLHHYHQSHNQQQHHMKPIDNSLATASQPNMIDLLTADSSNFLCRYKSHCFALCHCCEFDACDCEMICPVGCNCYYNLKWQTNIIDCSSNNHTVVPERIPMDVSGLYLDGNNIDSLKPSNLIARKSLKTLYLNSTNLQYIANRTFNGLIELQTLYLNDNMLRSLQGYEFEPLAQLKALYLQSNRLDRINNQTFIYLRSLEVLDLSNNRLTSLNLDLFMFIGHHNIRLRQLSIAHNWWSCQCNSITSFREILKQKFLLNGGVNIVDKNQLRCYYNSTTVGPLILDGIASSGSSVISSQQPVFGFPAAIGQTQNRKQQQQQLTEINQCSDMIEERPYDADINPPIIYTPPPPSPPPQMLQDFPPIPAPNDSPDPSNPYPQPEIPPGFYPPSNMDPNVPQIPAIISPGDSPRNPLPPAGMATSVPLASFVIGSVLFACVFVVAISVFIFLRQQQQRYHNHHHKKSSAASTTSVSSSASSTAISTGATLHHGHHHHGHHHNHGTSKFSHHDHHLNLPQPSHFDNGLQQQHNHHLIFGANGQQQQQQRPLTNSNQVLPQAQHHHSASSQSNIYAALVPPTTNGGSSTIVTNNKQQQNSVFNSNNLYSNSIAASHHSPSNSSQQNGQNYLANRNNGQGNWHQQPLYGSQAHQHQLYGQVNLDNPYAINSSVASYKTATSLHNASLPPLAHGGGDQYQERPGIIGSGAGDWISLPKVKQFMSKLVNKSLAFSGYRSSLSRDELSNITSDKIYDAFLSYDKRDEQFVMQYLSAELEYGSPQYRVADRYRDLPLPSSAYIAEAITSVIGCSHRTIIVLTENYLSSDWCRYELQAALRETAIDKSHKVIVVVLEPKCLQEMDSEMRNLLLSATGGNLVTPSPAASAASGGGQLYSPTNNSQQLVQLADNGSGSSPSAGDYLAQHQLVTTLTNQSGGNQQVCTQTTAAAGTRVTFINYNERKFWTKIKQLMPVARPSTQTLTLTTKN</sequence>
<feature type="signal peptide" evidence="6">
    <location>
        <begin position="1"/>
        <end position="19"/>
    </location>
</feature>
<keyword evidence="5" id="KW-0472">Membrane</keyword>
<feature type="compositionally biased region" description="Polar residues" evidence="4">
    <location>
        <begin position="1201"/>
        <end position="1222"/>
    </location>
</feature>
<evidence type="ECO:0000256" key="3">
    <source>
        <dbReference type="ARBA" id="ARBA00022737"/>
    </source>
</evidence>
<dbReference type="InterPro" id="IPR001611">
    <property type="entry name" value="Leu-rich_rpt"/>
</dbReference>
<feature type="compositionally biased region" description="Basic residues" evidence="4">
    <location>
        <begin position="1070"/>
        <end position="1092"/>
    </location>
</feature>
<dbReference type="SUPFAM" id="SSF52058">
    <property type="entry name" value="L domain-like"/>
    <property type="match status" value="2"/>
</dbReference>
<keyword evidence="5" id="KW-0812">Transmembrane</keyword>
<dbReference type="PRINTS" id="PR00019">
    <property type="entry name" value="LEURICHRPT"/>
</dbReference>
<name>A0A6G1SI29_9ACAR</name>
<dbReference type="Pfam" id="PF13855">
    <property type="entry name" value="LRR_8"/>
    <property type="match status" value="3"/>
</dbReference>
<feature type="region of interest" description="Disordered" evidence="4">
    <location>
        <begin position="544"/>
        <end position="573"/>
    </location>
</feature>
<evidence type="ECO:0000259" key="7">
    <source>
        <dbReference type="PROSITE" id="PS50104"/>
    </source>
</evidence>
<dbReference type="FunFam" id="3.80.10.10:FF:001360">
    <property type="entry name" value="Uncharacterized protein"/>
    <property type="match status" value="1"/>
</dbReference>
<dbReference type="InterPro" id="IPR032675">
    <property type="entry name" value="LRR_dom_sf"/>
</dbReference>
<feature type="chain" id="PRO_5026251853" evidence="6">
    <location>
        <begin position="20"/>
        <end position="1560"/>
    </location>
</feature>
<feature type="compositionally biased region" description="Low complexity" evidence="4">
    <location>
        <begin position="466"/>
        <end position="488"/>
    </location>
</feature>
<reference evidence="8" key="1">
    <citation type="submission" date="2018-10" db="EMBL/GenBank/DDBJ databases">
        <title>Transcriptome assembly of Aceria tosichella (Wheat curl mite) Type 2.</title>
        <authorList>
            <person name="Scully E.D."/>
            <person name="Geib S.M."/>
            <person name="Palmer N.A."/>
            <person name="Gupta A.K."/>
            <person name="Sarath G."/>
            <person name="Tatineni S."/>
        </authorList>
    </citation>
    <scope>NUCLEOTIDE SEQUENCE</scope>
    <source>
        <strain evidence="8">LincolnNE</strain>
    </source>
</reference>
<keyword evidence="5" id="KW-1133">Transmembrane helix</keyword>
<dbReference type="GO" id="GO:0007165">
    <property type="term" value="P:signal transduction"/>
    <property type="evidence" value="ECO:0007669"/>
    <property type="project" value="InterPro"/>
</dbReference>
<dbReference type="InterPro" id="IPR000157">
    <property type="entry name" value="TIR_dom"/>
</dbReference>
<evidence type="ECO:0000256" key="2">
    <source>
        <dbReference type="ARBA" id="ARBA00022614"/>
    </source>
</evidence>
<dbReference type="SMART" id="SM00369">
    <property type="entry name" value="LRR_TYP"/>
    <property type="match status" value="10"/>
</dbReference>
<feature type="transmembrane region" description="Helical" evidence="5">
    <location>
        <begin position="1007"/>
        <end position="1031"/>
    </location>
</feature>
<evidence type="ECO:0000256" key="5">
    <source>
        <dbReference type="SAM" id="Phobius"/>
    </source>
</evidence>
<dbReference type="PANTHER" id="PTHR24366:SF96">
    <property type="entry name" value="LEUCINE RICH REPEAT CONTAINING 53"/>
    <property type="match status" value="1"/>
</dbReference>
<dbReference type="InterPro" id="IPR003591">
    <property type="entry name" value="Leu-rich_rpt_typical-subtyp"/>
</dbReference>
<dbReference type="SMART" id="SM00255">
    <property type="entry name" value="TIR"/>
    <property type="match status" value="1"/>
</dbReference>
<dbReference type="SMART" id="SM00364">
    <property type="entry name" value="LRR_BAC"/>
    <property type="match status" value="6"/>
</dbReference>
<dbReference type="PANTHER" id="PTHR24366">
    <property type="entry name" value="IG(IMMUNOGLOBULIN) AND LRR(LEUCINE RICH REPEAT) DOMAINS"/>
    <property type="match status" value="1"/>
</dbReference>
<organism evidence="8">
    <name type="scientific">Aceria tosichella</name>
    <name type="common">wheat curl mite</name>
    <dbReference type="NCBI Taxonomy" id="561515"/>
    <lineage>
        <taxon>Eukaryota</taxon>
        <taxon>Metazoa</taxon>
        <taxon>Ecdysozoa</taxon>
        <taxon>Arthropoda</taxon>
        <taxon>Chelicerata</taxon>
        <taxon>Arachnida</taxon>
        <taxon>Acari</taxon>
        <taxon>Acariformes</taxon>
        <taxon>Trombidiformes</taxon>
        <taxon>Prostigmata</taxon>
        <taxon>Eupodina</taxon>
        <taxon>Eriophyoidea</taxon>
        <taxon>Eriophyidae</taxon>
        <taxon>Eriophyinae</taxon>
        <taxon>Aceriini</taxon>
        <taxon>Aceria</taxon>
    </lineage>
</organism>
<dbReference type="Pfam" id="PF01582">
    <property type="entry name" value="TIR"/>
    <property type="match status" value="1"/>
</dbReference>
<dbReference type="PROSITE" id="PS50104">
    <property type="entry name" value="TIR"/>
    <property type="match status" value="1"/>
</dbReference>
<protein>
    <submittedName>
        <fullName evidence="8">Slit 3 protein</fullName>
    </submittedName>
</protein>
<gene>
    <name evidence="8" type="primary">Slit3</name>
    <name evidence="8" type="ORF">g.17645</name>
</gene>
<keyword evidence="3" id="KW-0677">Repeat</keyword>
<feature type="region of interest" description="Disordered" evidence="4">
    <location>
        <begin position="1041"/>
        <end position="1106"/>
    </location>
</feature>
<feature type="compositionally biased region" description="Low complexity" evidence="4">
    <location>
        <begin position="1188"/>
        <end position="1200"/>
    </location>
</feature>
<dbReference type="Gene3D" id="3.80.10.10">
    <property type="entry name" value="Ribonuclease Inhibitor"/>
    <property type="match status" value="3"/>
</dbReference>